<evidence type="ECO:0000313" key="5">
    <source>
        <dbReference type="Proteomes" id="UP000219369"/>
    </source>
</evidence>
<dbReference type="OrthoDB" id="1577640at2759"/>
<proteinExistence type="predicted"/>
<dbReference type="PANTHER" id="PTHR10039">
    <property type="entry name" value="AMELOGENIN"/>
    <property type="match status" value="1"/>
</dbReference>
<dbReference type="EMBL" id="FMJY01000001">
    <property type="protein sequence ID" value="SCO76811.1"/>
    <property type="molecule type" value="Genomic_DNA"/>
</dbReference>
<keyword evidence="1" id="KW-0677">Repeat</keyword>
<evidence type="ECO:0000259" key="2">
    <source>
        <dbReference type="Pfam" id="PF22939"/>
    </source>
</evidence>
<accession>A0A2H3SKX0</accession>
<evidence type="ECO:0008006" key="6">
    <source>
        <dbReference type="Google" id="ProtNLM"/>
    </source>
</evidence>
<feature type="domain" description="GPI inositol-deacylase winged helix" evidence="2">
    <location>
        <begin position="288"/>
        <end position="358"/>
    </location>
</feature>
<evidence type="ECO:0000259" key="3">
    <source>
        <dbReference type="Pfam" id="PF24883"/>
    </source>
</evidence>
<dbReference type="AlphaFoldDB" id="A0A2H3SKX0"/>
<dbReference type="InterPro" id="IPR056884">
    <property type="entry name" value="NPHP3-like_N"/>
</dbReference>
<feature type="domain" description="Nephrocystin 3-like N-terminal" evidence="3">
    <location>
        <begin position="63"/>
        <end position="180"/>
    </location>
</feature>
<reference evidence="5" key="1">
    <citation type="submission" date="2016-09" db="EMBL/GenBank/DDBJ databases">
        <authorList>
            <person name="Guldener U."/>
        </authorList>
    </citation>
    <scope>NUCLEOTIDE SEQUENCE [LARGE SCALE GENOMIC DNA]</scope>
    <source>
        <strain evidence="5">V64-1</strain>
    </source>
</reference>
<evidence type="ECO:0000256" key="1">
    <source>
        <dbReference type="ARBA" id="ARBA00022737"/>
    </source>
</evidence>
<sequence>MVAAAYAKDLLYEITPIVVEAQRSMASFLAETFDKIAKDTRVMKFRSDRQENQKLIDDIRINHSDSQNDIGIGYIYFKYNPKVVQNRPLVLASLLGQLIKTCGVVPDCMARLYEQYQNHETQLSPKEVKIGLRSVISLCHRVFIVFDALDEADGASIHDILFYLFELQDELKINVFATSRSGTEIGEHLERRRAQQLNISVHKIDLEKILNHHVSGLPAGVRKDPQLCNDTVNGISDTVDGMFLLAAIYMDSLKDKFSRNDITLELNRFRKENIASDGDRILQENSIKLLSWLSYAQRRHVLPELRDALATKVGDKSFDIKNILDIEDLLKACAGLVTCEADGSIQFAHYTTQEYFAKKRSHWFPTEGREIADVCATYLAFDSFHTGDCKTKGEFEERLSLFPFYDYSAESWCYHAASASVSDTAIGFLWQDKKCIASSQALIHVANDWTLTCAAKFPYRATGLHLATFCKLESVASHVLTESGCDPYPLDGNSATIATFRFGFL</sequence>
<protein>
    <recommendedName>
        <fullName evidence="6">NACHT domain-containing protein</fullName>
    </recommendedName>
</protein>
<name>A0A2H3SKX0_FUSOX</name>
<organism evidence="4 5">
    <name type="scientific">Fusarium oxysporum</name>
    <name type="common">Fusarium vascular wilt</name>
    <dbReference type="NCBI Taxonomy" id="5507"/>
    <lineage>
        <taxon>Eukaryota</taxon>
        <taxon>Fungi</taxon>
        <taxon>Dikarya</taxon>
        <taxon>Ascomycota</taxon>
        <taxon>Pezizomycotina</taxon>
        <taxon>Sordariomycetes</taxon>
        <taxon>Hypocreomycetidae</taxon>
        <taxon>Hypocreales</taxon>
        <taxon>Nectriaceae</taxon>
        <taxon>Fusarium</taxon>
        <taxon>Fusarium oxysporum species complex</taxon>
    </lineage>
</organism>
<dbReference type="Pfam" id="PF22939">
    <property type="entry name" value="WHD_GPIID"/>
    <property type="match status" value="1"/>
</dbReference>
<dbReference type="InterPro" id="IPR054471">
    <property type="entry name" value="GPIID_WHD"/>
</dbReference>
<dbReference type="Proteomes" id="UP000219369">
    <property type="component" value="Unassembled WGS sequence"/>
</dbReference>
<dbReference type="Pfam" id="PF24883">
    <property type="entry name" value="NPHP3_N"/>
    <property type="match status" value="1"/>
</dbReference>
<gene>
    <name evidence="4" type="ORF">FRV6_01023</name>
</gene>
<dbReference type="PANTHER" id="PTHR10039:SF15">
    <property type="entry name" value="NACHT DOMAIN-CONTAINING PROTEIN"/>
    <property type="match status" value="1"/>
</dbReference>
<evidence type="ECO:0000313" key="4">
    <source>
        <dbReference type="EMBL" id="SCO76811.1"/>
    </source>
</evidence>